<dbReference type="PROSITE" id="PS50303">
    <property type="entry name" value="PUM_HD"/>
    <property type="match status" value="1"/>
</dbReference>
<evidence type="ECO:0000256" key="3">
    <source>
        <dbReference type="ARBA" id="ARBA00022737"/>
    </source>
</evidence>
<dbReference type="KEGG" id="ath:AT1G21620"/>
<dbReference type="Proteomes" id="UP000434276">
    <property type="component" value="Unassembled WGS sequence"/>
</dbReference>
<comment type="subcellular location">
    <subcellularLocation>
        <location evidence="1">Cytoplasm</location>
    </subcellularLocation>
</comment>
<reference evidence="9 12" key="1">
    <citation type="submission" date="2019-12" db="EMBL/GenBank/DDBJ databases">
        <authorList>
            <person name="Jiao W.-B."/>
            <person name="Schneeberger K."/>
        </authorList>
    </citation>
    <scope>NUCLEOTIDE SEQUENCE [LARGE SCALE GENOMIC DNA]</scope>
    <source>
        <strain evidence="11">cv. An-1</strain>
        <strain evidence="12">cv. C24</strain>
    </source>
</reference>
<dbReference type="AlphaFoldDB" id="A0A5S9VES5"/>
<dbReference type="EMBL" id="CACRSJ010000104">
    <property type="protein sequence ID" value="VYS46804.1"/>
    <property type="molecule type" value="Genomic_DNA"/>
</dbReference>
<dbReference type="PANTHER" id="PTHR12537">
    <property type="entry name" value="RNA BINDING PROTEIN PUMILIO-RELATED"/>
    <property type="match status" value="1"/>
</dbReference>
<dbReference type="OrthoDB" id="668540at2759"/>
<evidence type="ECO:0000313" key="11">
    <source>
        <dbReference type="Proteomes" id="UP000426265"/>
    </source>
</evidence>
<evidence type="ECO:0000313" key="10">
    <source>
        <dbReference type="EMBL" id="VYS46804.1"/>
    </source>
</evidence>
<dbReference type="GO" id="GO:0005737">
    <property type="term" value="C:cytoplasm"/>
    <property type="evidence" value="ECO:0007669"/>
    <property type="project" value="UniProtKB-SubCell"/>
</dbReference>
<evidence type="ECO:0000313" key="8">
    <source>
        <dbReference type="Araport" id="AT1G21620"/>
    </source>
</evidence>
<sequence length="308" mass="35415">MAHQLRFAAAREPISEEYPAVALPHPRCISVAFPPPRFTPSPSPLTNYSFLAALTPQELEMRLQIAMDVQMISKLDQRKLQTMASLLTSDPDYFLMIARNMNGSKRIQKLLGKTDDVDALFAAAILRRFLHIITDKYASYVVRRGMTVFDKKKKKAMYEHILHYASHIARDKHALVLSNDAYGNFVIQRVLKLNDLRSKNNIVVSLRGHFVDLSFQKYGSYVVDVLLETKESMVVVVEELMECEGDMLMRLARNEYGNFLVCKALRVTQKEMVRTDLFWGLVHKLKPFHNLLRWSRGKNIASILNSIR</sequence>
<keyword evidence="5" id="KW-0694">RNA-binding</keyword>
<dbReference type="SMART" id="SM00025">
    <property type="entry name" value="Pumilio"/>
    <property type="match status" value="4"/>
</dbReference>
<feature type="repeat" description="Pumilio" evidence="6">
    <location>
        <begin position="124"/>
        <end position="159"/>
    </location>
</feature>
<dbReference type="Proteomes" id="UP000426265">
    <property type="component" value="Unassembled WGS sequence"/>
</dbReference>
<evidence type="ECO:0000259" key="7">
    <source>
        <dbReference type="PROSITE" id="PS50303"/>
    </source>
</evidence>
<protein>
    <recommendedName>
        <fullName evidence="7">PUM-HD domain-containing protein</fullName>
    </recommendedName>
</protein>
<proteinExistence type="predicted"/>
<keyword evidence="2" id="KW-0963">Cytoplasm</keyword>
<gene>
    <name evidence="8" type="ordered locus">At1g21620</name>
    <name evidence="10" type="ORF">AN1_LOCUS2299</name>
    <name evidence="9" type="ORF">C24_LOCUS2211</name>
</gene>
<dbReference type="GO" id="GO:0003723">
    <property type="term" value="F:RNA binding"/>
    <property type="evidence" value="ECO:0007669"/>
    <property type="project" value="UniProtKB-KW"/>
</dbReference>
<evidence type="ECO:0000256" key="5">
    <source>
        <dbReference type="ARBA" id="ARBA00022884"/>
    </source>
</evidence>
<evidence type="ECO:0000256" key="4">
    <source>
        <dbReference type="ARBA" id="ARBA00022845"/>
    </source>
</evidence>
<feature type="domain" description="PUM-HD" evidence="7">
    <location>
        <begin position="1"/>
        <end position="308"/>
    </location>
</feature>
<evidence type="ECO:0000313" key="12">
    <source>
        <dbReference type="Proteomes" id="UP000434276"/>
    </source>
</evidence>
<dbReference type="PROSITE" id="PS50302">
    <property type="entry name" value="PUM"/>
    <property type="match status" value="2"/>
</dbReference>
<dbReference type="EMBL" id="CACSHJ010000087">
    <property type="protein sequence ID" value="CAA0229452.1"/>
    <property type="molecule type" value="Genomic_DNA"/>
</dbReference>
<dbReference type="InterPro" id="IPR016024">
    <property type="entry name" value="ARM-type_fold"/>
</dbReference>
<feature type="repeat" description="Pumilio" evidence="6">
    <location>
        <begin position="167"/>
        <end position="205"/>
    </location>
</feature>
<dbReference type="SUPFAM" id="SSF48371">
    <property type="entry name" value="ARM repeat"/>
    <property type="match status" value="1"/>
</dbReference>
<evidence type="ECO:0000313" key="9">
    <source>
        <dbReference type="EMBL" id="CAA0229452.1"/>
    </source>
</evidence>
<evidence type="ECO:0000256" key="1">
    <source>
        <dbReference type="ARBA" id="ARBA00004496"/>
    </source>
</evidence>
<dbReference type="InterPro" id="IPR033133">
    <property type="entry name" value="PUM-HD"/>
</dbReference>
<dbReference type="GO" id="GO:0006417">
    <property type="term" value="P:regulation of translation"/>
    <property type="evidence" value="ECO:0007669"/>
    <property type="project" value="UniProtKB-KW"/>
</dbReference>
<dbReference type="OMA" id="LACDKHG"/>
<dbReference type="PANTHER" id="PTHR12537:SF166">
    <property type="entry name" value="PUMILIO HOMOLOG 18-RELATED"/>
    <property type="match status" value="1"/>
</dbReference>
<accession>A0A5S9VES5</accession>
<dbReference type="Pfam" id="PF00806">
    <property type="entry name" value="PUF"/>
    <property type="match status" value="3"/>
</dbReference>
<keyword evidence="3" id="KW-0677">Repeat</keyword>
<dbReference type="ExpressionAtlas" id="A0A5S9VES5">
    <property type="expression patterns" value="baseline and differential"/>
</dbReference>
<dbReference type="InterPro" id="IPR011989">
    <property type="entry name" value="ARM-like"/>
</dbReference>
<dbReference type="InterPro" id="IPR001313">
    <property type="entry name" value="Pumilio_RNA-bd_rpt"/>
</dbReference>
<organism evidence="9 12">
    <name type="scientific">Arabidopsis thaliana</name>
    <name type="common">Mouse-ear cress</name>
    <dbReference type="NCBI Taxonomy" id="3702"/>
    <lineage>
        <taxon>Eukaryota</taxon>
        <taxon>Viridiplantae</taxon>
        <taxon>Streptophyta</taxon>
        <taxon>Embryophyta</taxon>
        <taxon>Tracheophyta</taxon>
        <taxon>Spermatophyta</taxon>
        <taxon>Magnoliopsida</taxon>
        <taxon>eudicotyledons</taxon>
        <taxon>Gunneridae</taxon>
        <taxon>Pentapetalae</taxon>
        <taxon>rosids</taxon>
        <taxon>malvids</taxon>
        <taxon>Brassicales</taxon>
        <taxon>Brassicaceae</taxon>
        <taxon>Camelineae</taxon>
        <taxon>Arabidopsis</taxon>
    </lineage>
</organism>
<evidence type="ECO:0000256" key="2">
    <source>
        <dbReference type="ARBA" id="ARBA00022490"/>
    </source>
</evidence>
<name>A0A5S9VES5_ARATH</name>
<dbReference type="Araport" id="AT1G21620"/>
<evidence type="ECO:0000256" key="6">
    <source>
        <dbReference type="PROSITE-ProRule" id="PRU00317"/>
    </source>
</evidence>
<keyword evidence="4" id="KW-0810">Translation regulation</keyword>
<dbReference type="Gene3D" id="1.25.10.10">
    <property type="entry name" value="Leucine-rich Repeat Variant"/>
    <property type="match status" value="1"/>
</dbReference>
<accession>A0A654ECP7</accession>